<keyword evidence="4" id="KW-1185">Reference proteome</keyword>
<reference evidence="3 4" key="1">
    <citation type="submission" date="2019-10" db="EMBL/GenBank/DDBJ databases">
        <authorList>
            <person name="Palmer J.M."/>
        </authorList>
    </citation>
    <scope>NUCLEOTIDE SEQUENCE [LARGE SCALE GENOMIC DNA]</scope>
    <source>
        <strain evidence="3 4">TWF694</strain>
    </source>
</reference>
<dbReference type="PROSITE" id="PS50112">
    <property type="entry name" value="PAS"/>
    <property type="match status" value="1"/>
</dbReference>
<dbReference type="SMART" id="SM00091">
    <property type="entry name" value="PAS"/>
    <property type="match status" value="2"/>
</dbReference>
<evidence type="ECO:0000256" key="1">
    <source>
        <dbReference type="SAM" id="MobiDB-lite"/>
    </source>
</evidence>
<feature type="region of interest" description="Disordered" evidence="1">
    <location>
        <begin position="265"/>
        <end position="352"/>
    </location>
</feature>
<dbReference type="SUPFAM" id="SSF55785">
    <property type="entry name" value="PYP-like sensor domain (PAS domain)"/>
    <property type="match status" value="2"/>
</dbReference>
<dbReference type="AlphaFoldDB" id="A0AAV9X0W5"/>
<dbReference type="Gene3D" id="3.30.450.20">
    <property type="entry name" value="PAS domain"/>
    <property type="match status" value="1"/>
</dbReference>
<dbReference type="EMBL" id="JAVHJO010000012">
    <property type="protein sequence ID" value="KAK6531601.1"/>
    <property type="molecule type" value="Genomic_DNA"/>
</dbReference>
<gene>
    <name evidence="3" type="ORF">TWF694_002785</name>
</gene>
<comment type="caution">
    <text evidence="3">The sequence shown here is derived from an EMBL/GenBank/DDBJ whole genome shotgun (WGS) entry which is preliminary data.</text>
</comment>
<dbReference type="InterPro" id="IPR000014">
    <property type="entry name" value="PAS"/>
</dbReference>
<protein>
    <recommendedName>
        <fullName evidence="2">PAS domain-containing protein</fullName>
    </recommendedName>
</protein>
<proteinExistence type="predicted"/>
<name>A0AAV9X0W5_9PEZI</name>
<organism evidence="3 4">
    <name type="scientific">Orbilia ellipsospora</name>
    <dbReference type="NCBI Taxonomy" id="2528407"/>
    <lineage>
        <taxon>Eukaryota</taxon>
        <taxon>Fungi</taxon>
        <taxon>Dikarya</taxon>
        <taxon>Ascomycota</taxon>
        <taxon>Pezizomycotina</taxon>
        <taxon>Orbiliomycetes</taxon>
        <taxon>Orbiliales</taxon>
        <taxon>Orbiliaceae</taxon>
        <taxon>Orbilia</taxon>
    </lineage>
</organism>
<dbReference type="InterPro" id="IPR013655">
    <property type="entry name" value="PAS_fold_3"/>
</dbReference>
<accession>A0AAV9X0W5</accession>
<dbReference type="InterPro" id="IPR035965">
    <property type="entry name" value="PAS-like_dom_sf"/>
</dbReference>
<dbReference type="NCBIfam" id="TIGR00229">
    <property type="entry name" value="sensory_box"/>
    <property type="match status" value="1"/>
</dbReference>
<dbReference type="Pfam" id="PF08447">
    <property type="entry name" value="PAS_3"/>
    <property type="match status" value="1"/>
</dbReference>
<dbReference type="Proteomes" id="UP001365542">
    <property type="component" value="Unassembled WGS sequence"/>
</dbReference>
<sequence>MSTSAIAGTSSDAGAGSSAGLNAAMEKTFITMHDLSSEARIVYASASVADVLGYPPEEVVGLSCFDFFHPDELPFARKVHTRGIHLDRAAVLVYCRVKHKDGSFIHCETIFSVVYDVFVAATTLHVQTSKSQGRALTAPVIRRVFSSSPNDPRYHMLTHLSTKFRMGNPENIETHEPRVALILNRFTRTLTVLYASHATSSIFGISPGVLTGKSFFECIDENCLQDAVDALERAKENDSIAYLRFQWRDPINGAAAAVAVPAAEGPDISPTALPRRPLRRSQRISSQAKRKLEVDDSDASLASSSRPAKRRGAVGRTEALFTDETGPSRSDPSSSSARPLVPDTSTREPDQAIPEIREVEAVVSCTSDGLVVILRQARPLIPKPLHNIPNGIFASPWAPVPLVPVENASNKTREISFMEAIREVAVFAWSLRQLGGEIVANPDGENSPALDDNKLEAGASNKGKAKAQGGEGIEEAPAVKQQESSPSTSDPKEKAPKREARGRQKNNNRKPPRR</sequence>
<evidence type="ECO:0000313" key="4">
    <source>
        <dbReference type="Proteomes" id="UP001365542"/>
    </source>
</evidence>
<dbReference type="CDD" id="cd00130">
    <property type="entry name" value="PAS"/>
    <property type="match status" value="2"/>
</dbReference>
<evidence type="ECO:0000313" key="3">
    <source>
        <dbReference type="EMBL" id="KAK6531601.1"/>
    </source>
</evidence>
<feature type="compositionally biased region" description="Low complexity" evidence="1">
    <location>
        <begin position="327"/>
        <end position="339"/>
    </location>
</feature>
<feature type="compositionally biased region" description="Basic and acidic residues" evidence="1">
    <location>
        <begin position="490"/>
        <end position="502"/>
    </location>
</feature>
<feature type="domain" description="PAS" evidence="2">
    <location>
        <begin position="17"/>
        <end position="87"/>
    </location>
</feature>
<feature type="region of interest" description="Disordered" evidence="1">
    <location>
        <begin position="438"/>
        <end position="514"/>
    </location>
</feature>
<feature type="compositionally biased region" description="Basic residues" evidence="1">
    <location>
        <begin position="503"/>
        <end position="514"/>
    </location>
</feature>
<evidence type="ECO:0000259" key="2">
    <source>
        <dbReference type="PROSITE" id="PS50112"/>
    </source>
</evidence>